<proteinExistence type="predicted"/>
<protein>
    <submittedName>
        <fullName evidence="1">Uncharacterized protein</fullName>
    </submittedName>
</protein>
<dbReference type="PANTHER" id="PTHR18841">
    <property type="entry name" value="VITELLINE MEMBRANE OUTER LAYER PROTEIN I-RELATED"/>
    <property type="match status" value="1"/>
</dbReference>
<dbReference type="Ensembl" id="ENSPSTT00000005720.1">
    <property type="protein sequence ID" value="ENSPSTP00000005448.1"/>
    <property type="gene ID" value="ENSPSTG00000003862.1"/>
</dbReference>
<dbReference type="PANTHER" id="PTHR18841:SF0">
    <property type="entry name" value="VITELLINE MEMBRANE OUTER LAYER 1 HOMOLOG A-RELATED"/>
    <property type="match status" value="1"/>
</dbReference>
<dbReference type="GO" id="GO:0005615">
    <property type="term" value="C:extracellular space"/>
    <property type="evidence" value="ECO:0007669"/>
    <property type="project" value="TreeGrafter"/>
</dbReference>
<sequence>ICPEGRPNKELLPQGLRKDDTVLNRVQLHCSHGEDLYGTHTAESQSKVHWCPHRGHQEGFALQAQVLQHWLLPDEVAATSTCFACSNRQVLEGLCSGRGQWGSWSSWCPREVCGTQKQRESVQCWKGVTWP</sequence>
<name>A0A8C9EUV5_PAVCR</name>
<reference evidence="1" key="1">
    <citation type="submission" date="2025-08" db="UniProtKB">
        <authorList>
            <consortium name="Ensembl"/>
        </authorList>
    </citation>
    <scope>IDENTIFICATION</scope>
</reference>
<accession>A0A8C9EUV5</accession>
<organism evidence="1 2">
    <name type="scientific">Pavo cristatus</name>
    <name type="common">Indian peafowl</name>
    <name type="synonym">Blue peafowl</name>
    <dbReference type="NCBI Taxonomy" id="9049"/>
    <lineage>
        <taxon>Eukaryota</taxon>
        <taxon>Metazoa</taxon>
        <taxon>Chordata</taxon>
        <taxon>Craniata</taxon>
        <taxon>Vertebrata</taxon>
        <taxon>Euteleostomi</taxon>
        <taxon>Archelosauria</taxon>
        <taxon>Archosauria</taxon>
        <taxon>Dinosauria</taxon>
        <taxon>Saurischia</taxon>
        <taxon>Theropoda</taxon>
        <taxon>Coelurosauria</taxon>
        <taxon>Aves</taxon>
        <taxon>Neognathae</taxon>
        <taxon>Galloanserae</taxon>
        <taxon>Galliformes</taxon>
        <taxon>Phasianidae</taxon>
        <taxon>Phasianinae</taxon>
        <taxon>Pavo</taxon>
    </lineage>
</organism>
<dbReference type="Gene3D" id="2.100.10.20">
    <property type="entry name" value="Vitelline membrane outer layer protein I (VOMI)"/>
    <property type="match status" value="1"/>
</dbReference>
<dbReference type="Proteomes" id="UP000694428">
    <property type="component" value="Unplaced"/>
</dbReference>
<dbReference type="InterPro" id="IPR036706">
    <property type="entry name" value="VOMI_sf"/>
</dbReference>
<dbReference type="Pfam" id="PF03762">
    <property type="entry name" value="VOMI"/>
    <property type="match status" value="1"/>
</dbReference>
<dbReference type="AlphaFoldDB" id="A0A8C9EUV5"/>
<evidence type="ECO:0000313" key="1">
    <source>
        <dbReference type="Ensembl" id="ENSPSTP00000005448.1"/>
    </source>
</evidence>
<dbReference type="InterPro" id="IPR005515">
    <property type="entry name" value="VOMI"/>
</dbReference>
<evidence type="ECO:0000313" key="2">
    <source>
        <dbReference type="Proteomes" id="UP000694428"/>
    </source>
</evidence>
<dbReference type="SUPFAM" id="SSF51092">
    <property type="entry name" value="Vitelline membrane outer protein-I (VMO-I)"/>
    <property type="match status" value="1"/>
</dbReference>
<reference evidence="1" key="2">
    <citation type="submission" date="2025-09" db="UniProtKB">
        <authorList>
            <consortium name="Ensembl"/>
        </authorList>
    </citation>
    <scope>IDENTIFICATION</scope>
</reference>
<keyword evidence="2" id="KW-1185">Reference proteome</keyword>